<evidence type="ECO:0000313" key="2">
    <source>
        <dbReference type="Proteomes" id="UP001299546"/>
    </source>
</evidence>
<reference evidence="1 2" key="1">
    <citation type="submission" date="2021-10" db="EMBL/GenBank/DDBJ databases">
        <title>Collection of gut derived symbiotic bacterial strains cultured from healthy donors.</title>
        <authorList>
            <person name="Lin H."/>
            <person name="Littmann E."/>
            <person name="Kohout C."/>
            <person name="Pamer E.G."/>
        </authorList>
    </citation>
    <scope>NUCLEOTIDE SEQUENCE [LARGE SCALE GENOMIC DNA]</scope>
    <source>
        <strain evidence="1 2">DFI.1.165</strain>
    </source>
</reference>
<dbReference type="Pfam" id="PF06854">
    <property type="entry name" value="Phage_Gp15"/>
    <property type="match status" value="1"/>
</dbReference>
<proteinExistence type="predicted"/>
<dbReference type="Proteomes" id="UP001299546">
    <property type="component" value="Unassembled WGS sequence"/>
</dbReference>
<dbReference type="EMBL" id="JAJCIS010000006">
    <property type="protein sequence ID" value="MCB7387871.1"/>
    <property type="molecule type" value="Genomic_DNA"/>
</dbReference>
<evidence type="ECO:0000313" key="1">
    <source>
        <dbReference type="EMBL" id="MCB7387871.1"/>
    </source>
</evidence>
<keyword evidence="2" id="KW-1185">Reference proteome</keyword>
<protein>
    <submittedName>
        <fullName evidence="1">Bacteriophage Gp15 family protein</fullName>
    </submittedName>
</protein>
<organism evidence="1 2">
    <name type="scientific">Bariatricus massiliensis</name>
    <dbReference type="NCBI Taxonomy" id="1745713"/>
    <lineage>
        <taxon>Bacteria</taxon>
        <taxon>Bacillati</taxon>
        <taxon>Bacillota</taxon>
        <taxon>Clostridia</taxon>
        <taxon>Lachnospirales</taxon>
        <taxon>Lachnospiraceae</taxon>
        <taxon>Bariatricus</taxon>
    </lineage>
</organism>
<dbReference type="RefSeq" id="WP_066734613.1">
    <property type="nucleotide sequence ID" value="NZ_JAJCIQ010000007.1"/>
</dbReference>
<sequence>MGFLTEIPRREIVTSKGKLIVNPAFDTILEIQKLYREEGLTDYEKAEQALRMLVKNDWNLRLYSPGEKLKVLNEIYRLHVNVKKRPELRKSPIPILDFEEDGDYIYASFMQDYHIDLIDEQGRLPWKKFLFLFNGLSDKTKIKRVMRIRDMEIPPFNGKNQKQVQEIIELKSYYALPVRGGGGQSGLDRLFSTLEGMARH</sequence>
<name>A0ABS8DHF8_9FIRM</name>
<dbReference type="InterPro" id="IPR009660">
    <property type="entry name" value="Phage_A500_Gp15"/>
</dbReference>
<gene>
    <name evidence="1" type="ORF">LIZ65_11275</name>
</gene>
<comment type="caution">
    <text evidence="1">The sequence shown here is derived from an EMBL/GenBank/DDBJ whole genome shotgun (WGS) entry which is preliminary data.</text>
</comment>
<accession>A0ABS8DHF8</accession>